<dbReference type="AlphaFoldDB" id="A0A6A3JQU3"/>
<dbReference type="Proteomes" id="UP000460718">
    <property type="component" value="Unassembled WGS sequence"/>
</dbReference>
<sequence length="106" mass="11505">MGAVGQGGAGGRWGDWNRRSALCDWAALLKDSPRQTIRQQDASRSARTPLSVRVHNLTGLEQFISKHALIVGWPLGGIAGATPTMRARPSRSLLEVWLNLLMCSTP</sequence>
<proteinExistence type="predicted"/>
<organism evidence="1 2">
    <name type="scientific">Phytophthora fragariae</name>
    <dbReference type="NCBI Taxonomy" id="53985"/>
    <lineage>
        <taxon>Eukaryota</taxon>
        <taxon>Sar</taxon>
        <taxon>Stramenopiles</taxon>
        <taxon>Oomycota</taxon>
        <taxon>Peronosporomycetes</taxon>
        <taxon>Peronosporales</taxon>
        <taxon>Peronosporaceae</taxon>
        <taxon>Phytophthora</taxon>
    </lineage>
</organism>
<reference evidence="1 2" key="1">
    <citation type="submission" date="2018-09" db="EMBL/GenBank/DDBJ databases">
        <title>Genomic investigation of the strawberry pathogen Phytophthora fragariae indicates pathogenicity is determined by transcriptional variation in three key races.</title>
        <authorList>
            <person name="Adams T.M."/>
            <person name="Armitage A.D."/>
            <person name="Sobczyk M.K."/>
            <person name="Bates H.J."/>
            <person name="Dunwell J.M."/>
            <person name="Nellist C.F."/>
            <person name="Harrison R.J."/>
        </authorList>
    </citation>
    <scope>NUCLEOTIDE SEQUENCE [LARGE SCALE GENOMIC DNA]</scope>
    <source>
        <strain evidence="1 2">SCRP245</strain>
    </source>
</reference>
<accession>A0A6A3JQU3</accession>
<name>A0A6A3JQU3_9STRA</name>
<protein>
    <submittedName>
        <fullName evidence="1">Uncharacterized protein</fullName>
    </submittedName>
</protein>
<evidence type="ECO:0000313" key="2">
    <source>
        <dbReference type="Proteomes" id="UP000460718"/>
    </source>
</evidence>
<dbReference type="EMBL" id="QXFW01001067">
    <property type="protein sequence ID" value="KAE8997191.1"/>
    <property type="molecule type" value="Genomic_DNA"/>
</dbReference>
<gene>
    <name evidence="1" type="ORF">PF011_g15591</name>
</gene>
<comment type="caution">
    <text evidence="1">The sequence shown here is derived from an EMBL/GenBank/DDBJ whole genome shotgun (WGS) entry which is preliminary data.</text>
</comment>
<evidence type="ECO:0000313" key="1">
    <source>
        <dbReference type="EMBL" id="KAE8997191.1"/>
    </source>
</evidence>